<dbReference type="Pfam" id="PF13431">
    <property type="entry name" value="TPR_17"/>
    <property type="match status" value="1"/>
</dbReference>
<dbReference type="GO" id="GO:0005737">
    <property type="term" value="C:cytoplasm"/>
    <property type="evidence" value="ECO:0007669"/>
    <property type="project" value="TreeGrafter"/>
</dbReference>
<evidence type="ECO:0000313" key="5">
    <source>
        <dbReference type="EMBL" id="CCK68666.1"/>
    </source>
</evidence>
<organism evidence="5 6">
    <name type="scientific">Huiozyma naganishii (strain ATCC MYA-139 / BCRC 22969 / CBS 8797 / KCTC 17520 / NBRC 10181 / NCYC 3082 / Yp74L-3)</name>
    <name type="common">Yeast</name>
    <name type="synonym">Kazachstania naganishii</name>
    <dbReference type="NCBI Taxonomy" id="1071383"/>
    <lineage>
        <taxon>Eukaryota</taxon>
        <taxon>Fungi</taxon>
        <taxon>Dikarya</taxon>
        <taxon>Ascomycota</taxon>
        <taxon>Saccharomycotina</taxon>
        <taxon>Saccharomycetes</taxon>
        <taxon>Saccharomycetales</taxon>
        <taxon>Saccharomycetaceae</taxon>
        <taxon>Huiozyma</taxon>
    </lineage>
</organism>
<dbReference type="Pfam" id="PF12895">
    <property type="entry name" value="ANAPC3"/>
    <property type="match status" value="1"/>
</dbReference>
<feature type="region of interest" description="Disordered" evidence="4">
    <location>
        <begin position="1"/>
        <end position="29"/>
    </location>
</feature>
<dbReference type="EMBL" id="HE978315">
    <property type="protein sequence ID" value="CCK68666.1"/>
    <property type="molecule type" value="Genomic_DNA"/>
</dbReference>
<feature type="repeat" description="TPR" evidence="3">
    <location>
        <begin position="589"/>
        <end position="622"/>
    </location>
</feature>
<feature type="repeat" description="TPR" evidence="3">
    <location>
        <begin position="555"/>
        <end position="588"/>
    </location>
</feature>
<dbReference type="OMA" id="CKYDCYK"/>
<dbReference type="InterPro" id="IPR019734">
    <property type="entry name" value="TPR_rpt"/>
</dbReference>
<evidence type="ECO:0000256" key="1">
    <source>
        <dbReference type="ARBA" id="ARBA00022803"/>
    </source>
</evidence>
<dbReference type="GO" id="GO:0051301">
    <property type="term" value="P:cell division"/>
    <property type="evidence" value="ECO:0007669"/>
    <property type="project" value="TreeGrafter"/>
</dbReference>
<keyword evidence="6" id="KW-1185">Reference proteome</keyword>
<dbReference type="PANTHER" id="PTHR12558:SF13">
    <property type="entry name" value="CELL DIVISION CYCLE PROTEIN 27 HOMOLOG"/>
    <property type="match status" value="1"/>
</dbReference>
<dbReference type="GO" id="GO:0034399">
    <property type="term" value="C:nuclear periphery"/>
    <property type="evidence" value="ECO:0007669"/>
    <property type="project" value="EnsemblFungi"/>
</dbReference>
<dbReference type="HOGENOM" id="CLU_008850_2_0_1"/>
<dbReference type="Proteomes" id="UP000006310">
    <property type="component" value="Chromosome 2"/>
</dbReference>
<protein>
    <submittedName>
        <fullName evidence="5">Uncharacterized protein</fullName>
    </submittedName>
</protein>
<dbReference type="Pfam" id="PF13181">
    <property type="entry name" value="TPR_8"/>
    <property type="match status" value="2"/>
</dbReference>
<dbReference type="KEGG" id="kng:KNAG_0B02240"/>
<dbReference type="GO" id="GO:0061630">
    <property type="term" value="F:ubiquitin protein ligase activity"/>
    <property type="evidence" value="ECO:0007669"/>
    <property type="project" value="EnsemblFungi"/>
</dbReference>
<dbReference type="AlphaFoldDB" id="J7S4M3"/>
<accession>J7S4M3</accession>
<reference evidence="5 6" key="1">
    <citation type="journal article" date="2011" name="Proc. Natl. Acad. Sci. U.S.A.">
        <title>Evolutionary erosion of yeast sex chromosomes by mating-type switching accidents.</title>
        <authorList>
            <person name="Gordon J.L."/>
            <person name="Armisen D."/>
            <person name="Proux-Wera E."/>
            <person name="Oheigeartaigh S.S."/>
            <person name="Byrne K.P."/>
            <person name="Wolfe K.H."/>
        </authorList>
    </citation>
    <scope>NUCLEOTIDE SEQUENCE [LARGE SCALE GENOMIC DNA]</scope>
    <source>
        <strain evidence="6">ATCC MYA-139 / BCRC 22969 / CBS 8797 / CCRC 22969 / KCTC 17520 / NBRC 10181 / NCYC 3082</strain>
    </source>
</reference>
<feature type="region of interest" description="Disordered" evidence="4">
    <location>
        <begin position="252"/>
        <end position="286"/>
    </location>
</feature>
<dbReference type="OrthoDB" id="329563at2759"/>
<dbReference type="RefSeq" id="XP_022462912.1">
    <property type="nucleotide sequence ID" value="XM_022611510.1"/>
</dbReference>
<feature type="repeat" description="TPR" evidence="3">
    <location>
        <begin position="521"/>
        <end position="554"/>
    </location>
</feature>
<gene>
    <name evidence="5" type="primary">KNAG0B02240</name>
    <name evidence="5" type="ordered locus">KNAG_0B02240</name>
</gene>
<evidence type="ECO:0000313" key="6">
    <source>
        <dbReference type="Proteomes" id="UP000006310"/>
    </source>
</evidence>
<dbReference type="PROSITE" id="PS50005">
    <property type="entry name" value="TPR"/>
    <property type="match status" value="4"/>
</dbReference>
<dbReference type="SUPFAM" id="SSF48452">
    <property type="entry name" value="TPR-like"/>
    <property type="match status" value="1"/>
</dbReference>
<keyword evidence="1 3" id="KW-0802">TPR repeat</keyword>
<evidence type="ECO:0000256" key="2">
    <source>
        <dbReference type="ARBA" id="ARBA00038210"/>
    </source>
</evidence>
<dbReference type="eggNOG" id="KOG1126">
    <property type="taxonomic scope" value="Eukaryota"/>
</dbReference>
<feature type="compositionally biased region" description="Basic residues" evidence="4">
    <location>
        <begin position="7"/>
        <end position="18"/>
    </location>
</feature>
<dbReference type="GO" id="GO:0031145">
    <property type="term" value="P:anaphase-promoting complex-dependent catabolic process"/>
    <property type="evidence" value="ECO:0007669"/>
    <property type="project" value="EnsemblFungi"/>
</dbReference>
<evidence type="ECO:0000256" key="4">
    <source>
        <dbReference type="SAM" id="MobiDB-lite"/>
    </source>
</evidence>
<feature type="repeat" description="TPR" evidence="3">
    <location>
        <begin position="691"/>
        <end position="724"/>
    </location>
</feature>
<dbReference type="GO" id="GO:0016567">
    <property type="term" value="P:protein ubiquitination"/>
    <property type="evidence" value="ECO:0007669"/>
    <property type="project" value="EnsemblFungi"/>
</dbReference>
<dbReference type="GO" id="GO:0005680">
    <property type="term" value="C:anaphase-promoting complex"/>
    <property type="evidence" value="ECO:0007669"/>
    <property type="project" value="EnsemblFungi"/>
</dbReference>
<sequence length="739" mass="83857">MLFPSNLHKRTTSPRMRRQQSGQDTNQVLSKNDIQVPEGYYNGYSPLNELITELKGSVELSLQNMNFETAVFLSELYHTECAGLPISNPYRIESIYLYALSLYLNNEYQTACLITEKMRNVHIGIAYIYSRCALKLEKNEESACLHLVMRLPEFEKDQSFDFFFMPDLATIHCLIGKLYGSFYDDKASINHHIEALKLNPYLWESYTSLFNAKVSIDLKTLFFSASEQGANAKFDGRQTYINKSDAKKGMYTHASGNVSYPRSQAHSNSGTFKSTTARSQQHQQPLGYDKTAGIVDTANFTLPAVKQPKVGSLARYNNRNKIVTTPPSKLFASADAKMAFKTPKNVSHPSHTLGSSARRKYNLGESLTSTNTYSHMNKLGNPNARSLIDVNQFRANNSEEVAFTSNSGSSSAFKDLFYTFTKVLKRSSQFNSHNAIRIMNDQLPAHILNNMPWCQAQMGKLHYEISNYGIVAEILPELTKFPTYENEGPGNFFQLLLWHLRDKFTLFNLSDELMNSFPEAPETWCVVGNYFSLIKDHGEAIKAFEKATSLDRKFAYAYTLQGHEHAANETYDTAKIMYRKAIACDPQHYNAYYGLGDCASRLGKYDKALLYFEKARVINPVNAILICCCGHSLEKLNLPDQALTYYELAEKLQPEMTIPKYKKAQLLFSLGKFSSAMYIFESLTKLSPEEVTVHFMLGQIYQTMGRKKDAIKEYTIALNLDPMGNQVIIDALQKCHIQE</sequence>
<comment type="similarity">
    <text evidence="2">Belongs to the APC3/CDC27 family.</text>
</comment>
<dbReference type="PANTHER" id="PTHR12558">
    <property type="entry name" value="CELL DIVISION CYCLE 16,23,27"/>
    <property type="match status" value="1"/>
</dbReference>
<dbReference type="InterPro" id="IPR011990">
    <property type="entry name" value="TPR-like_helical_dom_sf"/>
</dbReference>
<proteinExistence type="inferred from homology"/>
<feature type="compositionally biased region" description="Polar residues" evidence="4">
    <location>
        <begin position="19"/>
        <end position="29"/>
    </location>
</feature>
<name>J7S4M3_HUIN7</name>
<feature type="compositionally biased region" description="Polar residues" evidence="4">
    <location>
        <begin position="254"/>
        <end position="284"/>
    </location>
</feature>
<dbReference type="SMART" id="SM00028">
    <property type="entry name" value="TPR"/>
    <property type="match status" value="7"/>
</dbReference>
<reference evidence="6" key="2">
    <citation type="submission" date="2012-08" db="EMBL/GenBank/DDBJ databases">
        <title>Genome sequence of Kazachstania naganishii.</title>
        <authorList>
            <person name="Gordon J.L."/>
            <person name="Armisen D."/>
            <person name="Proux-Wera E."/>
            <person name="OhEigeartaigh S.S."/>
            <person name="Byrne K.P."/>
            <person name="Wolfe K.H."/>
        </authorList>
    </citation>
    <scope>NUCLEOTIDE SEQUENCE [LARGE SCALE GENOMIC DNA]</scope>
    <source>
        <strain evidence="6">ATCC MYA-139 / BCRC 22969 / CBS 8797 / CCRC 22969 / KCTC 17520 / NBRC 10181 / NCYC 3082</strain>
    </source>
</reference>
<dbReference type="STRING" id="1071383.J7S4M3"/>
<dbReference type="PROSITE" id="PS50293">
    <property type="entry name" value="TPR_REGION"/>
    <property type="match status" value="1"/>
</dbReference>
<evidence type="ECO:0000256" key="3">
    <source>
        <dbReference type="PROSITE-ProRule" id="PRU00339"/>
    </source>
</evidence>
<dbReference type="GO" id="GO:0007091">
    <property type="term" value="P:metaphase/anaphase transition of mitotic cell cycle"/>
    <property type="evidence" value="ECO:0007669"/>
    <property type="project" value="TreeGrafter"/>
</dbReference>
<dbReference type="GeneID" id="34524316"/>
<dbReference type="Gene3D" id="1.25.40.10">
    <property type="entry name" value="Tetratricopeptide repeat domain"/>
    <property type="match status" value="4"/>
</dbReference>